<dbReference type="GO" id="GO:0003913">
    <property type="term" value="F:DNA photolyase activity"/>
    <property type="evidence" value="ECO:0007669"/>
    <property type="project" value="TreeGrafter"/>
</dbReference>
<evidence type="ECO:0000313" key="1">
    <source>
        <dbReference type="EMBL" id="VAW86560.1"/>
    </source>
</evidence>
<gene>
    <name evidence="1" type="ORF">MNBD_GAMMA17-214</name>
</gene>
<protein>
    <recommendedName>
        <fullName evidence="2">Nucleoside phosphorylase domain-containing protein</fullName>
    </recommendedName>
</protein>
<sequence>MINIITALQCEARPLIEYYKLRGNARHHAFRCYQNDEMQLIVSGIGKLAAATATTYLAASTSGTTSCAWLNLGIAGHANKAIGVPLLAHKLIDNASEQQWFPGIVIPISCDSETLTTVDKPEQAYRKETMVDMEASGFYAAASRFQSCELIHSLKIISDNQQHTSEQITEKTTIAMISDNITTIDSVINPLLELSSQLNTIEQVPAEIYDFMAQWHFTTYQQNELRLLLRRWYALSLTNKPSHHDFSTHTTSKAVLSAIKNFLDKQPISFNIKAIQ</sequence>
<dbReference type="GO" id="GO:0009116">
    <property type="term" value="P:nucleoside metabolic process"/>
    <property type="evidence" value="ECO:0007669"/>
    <property type="project" value="InterPro"/>
</dbReference>
<evidence type="ECO:0008006" key="2">
    <source>
        <dbReference type="Google" id="ProtNLM"/>
    </source>
</evidence>
<dbReference type="SUPFAM" id="SSF53167">
    <property type="entry name" value="Purine and uridine phosphorylases"/>
    <property type="match status" value="1"/>
</dbReference>
<proteinExistence type="predicted"/>
<dbReference type="EMBL" id="UOFQ01000045">
    <property type="protein sequence ID" value="VAW86560.1"/>
    <property type="molecule type" value="Genomic_DNA"/>
</dbReference>
<dbReference type="Gene3D" id="3.40.50.1580">
    <property type="entry name" value="Nucleoside phosphorylase domain"/>
    <property type="match status" value="1"/>
</dbReference>
<accession>A0A3B0ZC53</accession>
<dbReference type="GO" id="GO:1904047">
    <property type="term" value="F:S-adenosyl-L-methionine binding"/>
    <property type="evidence" value="ECO:0007669"/>
    <property type="project" value="TreeGrafter"/>
</dbReference>
<dbReference type="AlphaFoldDB" id="A0A3B0ZC53"/>
<dbReference type="PANTHER" id="PTHR37822">
    <property type="entry name" value="SPORE PHOTOPRODUCT LYASE-RELATED"/>
    <property type="match status" value="1"/>
</dbReference>
<dbReference type="GO" id="GO:0042601">
    <property type="term" value="C:endospore-forming forespore"/>
    <property type="evidence" value="ECO:0007669"/>
    <property type="project" value="TreeGrafter"/>
</dbReference>
<dbReference type="InterPro" id="IPR035994">
    <property type="entry name" value="Nucleoside_phosphorylase_sf"/>
</dbReference>
<dbReference type="PANTHER" id="PTHR37822:SF2">
    <property type="entry name" value="SPORE PHOTOPRODUCT LYASE"/>
    <property type="match status" value="1"/>
</dbReference>
<organism evidence="1">
    <name type="scientific">hydrothermal vent metagenome</name>
    <dbReference type="NCBI Taxonomy" id="652676"/>
    <lineage>
        <taxon>unclassified sequences</taxon>
        <taxon>metagenomes</taxon>
        <taxon>ecological metagenomes</taxon>
    </lineage>
</organism>
<dbReference type="InterPro" id="IPR049539">
    <property type="entry name" value="SPL"/>
</dbReference>
<name>A0A3B0ZC53_9ZZZZ</name>
<dbReference type="GO" id="GO:0051539">
    <property type="term" value="F:4 iron, 4 sulfur cluster binding"/>
    <property type="evidence" value="ECO:0007669"/>
    <property type="project" value="TreeGrafter"/>
</dbReference>
<reference evidence="1" key="1">
    <citation type="submission" date="2018-06" db="EMBL/GenBank/DDBJ databases">
        <authorList>
            <person name="Zhirakovskaya E."/>
        </authorList>
    </citation>
    <scope>NUCLEOTIDE SEQUENCE</scope>
</reference>